<dbReference type="SUPFAM" id="SSF103084">
    <property type="entry name" value="Holliday junction resolvase RusA"/>
    <property type="match status" value="1"/>
</dbReference>
<proteinExistence type="predicted"/>
<sequence>MKFIINGRLDSLNEYTKACRANRYGANAMKRKNEKKVIEGIKCAGLKKVEEYPLNLYIVWYEPNKRRDIDNITFATKFIQDALVKSGILEDDSQKYIVGVLHRVLVDRKNPRIEVELRTAE</sequence>
<keyword evidence="2" id="KW-1185">Reference proteome</keyword>
<name>F8J189_9CAUD</name>
<dbReference type="GO" id="GO:0000287">
    <property type="term" value="F:magnesium ion binding"/>
    <property type="evidence" value="ECO:0007669"/>
    <property type="project" value="InterPro"/>
</dbReference>
<dbReference type="Proteomes" id="UP000000303">
    <property type="component" value="Segment"/>
</dbReference>
<dbReference type="KEGG" id="vg:14006359"/>
<dbReference type="Gene3D" id="3.30.1330.70">
    <property type="entry name" value="Holliday junction resolvase RusA"/>
    <property type="match status" value="1"/>
</dbReference>
<dbReference type="Pfam" id="PF05866">
    <property type="entry name" value="RusA"/>
    <property type="match status" value="1"/>
</dbReference>
<dbReference type="RefSeq" id="YP_007002372.1">
    <property type="nucleotide sequence ID" value="NC_019449.1"/>
</dbReference>
<protein>
    <submittedName>
        <fullName evidence="1">Holliday junction resolvase</fullName>
    </submittedName>
</protein>
<evidence type="ECO:0000313" key="2">
    <source>
        <dbReference type="Proteomes" id="UP000000303"/>
    </source>
</evidence>
<dbReference type="InterPro" id="IPR008822">
    <property type="entry name" value="Endonuclease_RusA-like"/>
</dbReference>
<dbReference type="GO" id="GO:0006310">
    <property type="term" value="P:DNA recombination"/>
    <property type="evidence" value="ECO:0007669"/>
    <property type="project" value="InterPro"/>
</dbReference>
<dbReference type="InterPro" id="IPR036614">
    <property type="entry name" value="RusA-like_sf"/>
</dbReference>
<accession>F8J189</accession>
<organism evidence="1 2">
    <name type="scientific">Lactobacillus phage c5</name>
    <dbReference type="NCBI Taxonomy" id="2892341"/>
    <lineage>
        <taxon>Viruses</taxon>
        <taxon>Duplodnaviria</taxon>
        <taxon>Heunggongvirae</taxon>
        <taxon>Uroviricota</taxon>
        <taxon>Caudoviricetes</taxon>
        <taxon>Cequinquevirus</taxon>
        <taxon>Cequinquevirus c5</taxon>
    </lineage>
</organism>
<dbReference type="GO" id="GO:0006281">
    <property type="term" value="P:DNA repair"/>
    <property type="evidence" value="ECO:0007669"/>
    <property type="project" value="InterPro"/>
</dbReference>
<reference evidence="1 2" key="1">
    <citation type="journal article" date="2011" name="Arch. Virol.">
        <title>The genomes and comparative genomics of Lactobacillus delbrueckii phages.</title>
        <authorList>
            <person name="Riipinen K.A."/>
            <person name="Forsman P."/>
            <person name="Alatossava T."/>
        </authorList>
    </citation>
    <scope>NUCLEOTIDE SEQUENCE [LARGE SCALE GENOMIC DNA]</scope>
</reference>
<evidence type="ECO:0000313" key="1">
    <source>
        <dbReference type="EMBL" id="ACA63327.1"/>
    </source>
</evidence>
<dbReference type="EMBL" id="EU340421">
    <property type="protein sequence ID" value="ACA63327.1"/>
    <property type="molecule type" value="Genomic_DNA"/>
</dbReference>
<dbReference type="GeneID" id="14006359"/>